<dbReference type="PANTHER" id="PTHR48108">
    <property type="entry name" value="CBS DOMAIN-CONTAINING PROTEIN CBSX2, CHLOROPLASTIC"/>
    <property type="match status" value="1"/>
</dbReference>
<dbReference type="EMBL" id="RKLV01000010">
    <property type="protein sequence ID" value="MCX2819605.1"/>
    <property type="molecule type" value="Genomic_DNA"/>
</dbReference>
<evidence type="ECO:0000313" key="4">
    <source>
        <dbReference type="EMBL" id="MCX2819605.1"/>
    </source>
</evidence>
<dbReference type="InterPro" id="IPR051462">
    <property type="entry name" value="CBS_domain-containing"/>
</dbReference>
<organism evidence="4 5">
    <name type="scientific">Halorutilus salinus</name>
    <dbReference type="NCBI Taxonomy" id="2487751"/>
    <lineage>
        <taxon>Archaea</taxon>
        <taxon>Methanobacteriati</taxon>
        <taxon>Methanobacteriota</taxon>
        <taxon>Stenosarchaea group</taxon>
        <taxon>Halobacteria</taxon>
        <taxon>Halorutilales</taxon>
        <taxon>Halorutilaceae</taxon>
        <taxon>Halorutilus</taxon>
    </lineage>
</organism>
<dbReference type="InterPro" id="IPR046342">
    <property type="entry name" value="CBS_dom_sf"/>
</dbReference>
<keyword evidence="5" id="KW-1185">Reference proteome</keyword>
<dbReference type="Pfam" id="PF00571">
    <property type="entry name" value="CBS"/>
    <property type="match status" value="2"/>
</dbReference>
<dbReference type="InterPro" id="IPR000644">
    <property type="entry name" value="CBS_dom"/>
</dbReference>
<keyword evidence="1" id="KW-0677">Repeat</keyword>
<sequence length="149" mass="15803">MPTVDEIARDAEDVVTSPSDETVRELAETMRDENVGSVVVIEDGEPVGIVTDRDITVRGVAKENDPDNTTAGDVMTGDLVVVNAHDEITELIETLDAAGVRRMPVVDGDEIAGIVTLDDIAVLLAVELDGIAEEMTSLSNVIRSGSPPY</sequence>
<feature type="domain" description="CBS" evidence="3">
    <location>
        <begin position="75"/>
        <end position="133"/>
    </location>
</feature>
<proteinExistence type="predicted"/>
<dbReference type="SMART" id="SM00116">
    <property type="entry name" value="CBS"/>
    <property type="match status" value="2"/>
</dbReference>
<evidence type="ECO:0000256" key="2">
    <source>
        <dbReference type="PROSITE-ProRule" id="PRU00703"/>
    </source>
</evidence>
<dbReference type="SUPFAM" id="SSF54631">
    <property type="entry name" value="CBS-domain pair"/>
    <property type="match status" value="1"/>
</dbReference>
<accession>A0A9Q4GI86</accession>
<dbReference type="AlphaFoldDB" id="A0A9Q4GI86"/>
<protein>
    <submittedName>
        <fullName evidence="4">CBS domain-containing protein</fullName>
    </submittedName>
</protein>
<evidence type="ECO:0000313" key="5">
    <source>
        <dbReference type="Proteomes" id="UP001149411"/>
    </source>
</evidence>
<dbReference type="Gene3D" id="3.10.580.10">
    <property type="entry name" value="CBS-domain"/>
    <property type="match status" value="1"/>
</dbReference>
<name>A0A9Q4GI86_9EURY</name>
<comment type="caution">
    <text evidence="4">The sequence shown here is derived from an EMBL/GenBank/DDBJ whole genome shotgun (WGS) entry which is preliminary data.</text>
</comment>
<reference evidence="4" key="1">
    <citation type="submission" date="2022-09" db="EMBL/GenBank/DDBJ databases">
        <title>Haloadaptaus new haloarchaeum isolated from saline soil.</title>
        <authorList>
            <person name="Duran-Viseras A."/>
            <person name="Sanchez-Porro C."/>
            <person name="Ventosa A."/>
        </authorList>
    </citation>
    <scope>NUCLEOTIDE SEQUENCE</scope>
    <source>
        <strain evidence="4">F3-133</strain>
    </source>
</reference>
<evidence type="ECO:0000259" key="3">
    <source>
        <dbReference type="PROSITE" id="PS51371"/>
    </source>
</evidence>
<dbReference type="Proteomes" id="UP001149411">
    <property type="component" value="Unassembled WGS sequence"/>
</dbReference>
<feature type="domain" description="CBS" evidence="3">
    <location>
        <begin position="7"/>
        <end position="66"/>
    </location>
</feature>
<keyword evidence="2" id="KW-0129">CBS domain</keyword>
<dbReference type="PROSITE" id="PS51371">
    <property type="entry name" value="CBS"/>
    <property type="match status" value="2"/>
</dbReference>
<evidence type="ECO:0000256" key="1">
    <source>
        <dbReference type="ARBA" id="ARBA00022737"/>
    </source>
</evidence>
<dbReference type="PANTHER" id="PTHR48108:SF26">
    <property type="entry name" value="CBS DOMAIN-CONTAINING PROTEIN DDB_G0289609"/>
    <property type="match status" value="1"/>
</dbReference>
<gene>
    <name evidence="4" type="ORF">EGH25_09620</name>
</gene>
<dbReference type="RefSeq" id="WP_266088017.1">
    <property type="nucleotide sequence ID" value="NZ_RKLV01000010.1"/>
</dbReference>